<keyword evidence="8" id="KW-1185">Reference proteome</keyword>
<keyword evidence="3 5" id="KW-1133">Transmembrane helix</keyword>
<feature type="transmembrane region" description="Helical" evidence="5">
    <location>
        <begin position="93"/>
        <end position="110"/>
    </location>
</feature>
<protein>
    <recommendedName>
        <fullName evidence="6">Methylamine utilisation protein MauE domain-containing protein</fullName>
    </recommendedName>
</protein>
<feature type="transmembrane region" description="Helical" evidence="5">
    <location>
        <begin position="212"/>
        <end position="232"/>
    </location>
</feature>
<proteinExistence type="predicted"/>
<evidence type="ECO:0000256" key="4">
    <source>
        <dbReference type="ARBA" id="ARBA00023136"/>
    </source>
</evidence>
<feature type="transmembrane region" description="Helical" evidence="5">
    <location>
        <begin position="12"/>
        <end position="30"/>
    </location>
</feature>
<reference evidence="7 8" key="1">
    <citation type="submission" date="2016-10" db="EMBL/GenBank/DDBJ databases">
        <authorList>
            <person name="de Groot N.N."/>
        </authorList>
    </citation>
    <scope>NUCLEOTIDE SEQUENCE [LARGE SCALE GENOMIC DNA]</scope>
    <source>
        <strain evidence="7 8">DSM 23581</strain>
    </source>
</reference>
<evidence type="ECO:0000313" key="8">
    <source>
        <dbReference type="Proteomes" id="UP000198820"/>
    </source>
</evidence>
<evidence type="ECO:0000313" key="7">
    <source>
        <dbReference type="EMBL" id="SEA47586.1"/>
    </source>
</evidence>
<dbReference type="RefSeq" id="WP_143521342.1">
    <property type="nucleotide sequence ID" value="NZ_FNQF01000006.1"/>
</dbReference>
<sequence length="372" mass="43951">MKNNYQVKSLLAINNLSLIISILMSFKLWTTQRDFPVIPVFESLLSFEVLNGYLLVSLLFGCLVALIFYPKPILALLTLSFIVLLLLQDQMRWQIWVYLHSLMIVPFLYAKLRKQDLTIFIAILLIGVYFWGGVHKLNPHFFDLIFHPMMIDLFNINLSRYQFVAYFIPIAEILIAIGFLFKSTRKLSFYSAIFTHLLIILWLSPMYRDSNWIIFPMNIAMIYFCYFCFYKGDINFFKFTNKSKSEYLLPVLALLVITLPLLNKIEKWPYYFSFHLYSGQGKSLYIIKDESEFLEESDDFIKSCQIVKDFNNKESIRVTNWSYNELNVPIPLDERSLVLLLEHFCQRFSDQTFILSFDIQSPKGDYKIIECD</sequence>
<keyword evidence="2 5" id="KW-0812">Transmembrane</keyword>
<evidence type="ECO:0000256" key="5">
    <source>
        <dbReference type="SAM" id="Phobius"/>
    </source>
</evidence>
<evidence type="ECO:0000259" key="6">
    <source>
        <dbReference type="Pfam" id="PF07291"/>
    </source>
</evidence>
<dbReference type="InterPro" id="IPR009908">
    <property type="entry name" value="Methylamine_util_MauE"/>
</dbReference>
<dbReference type="AlphaFoldDB" id="A0A1H4BHL0"/>
<feature type="domain" description="Methylamine utilisation protein MauE" evidence="6">
    <location>
        <begin position="116"/>
        <end position="204"/>
    </location>
</feature>
<feature type="transmembrane region" description="Helical" evidence="5">
    <location>
        <begin position="72"/>
        <end position="87"/>
    </location>
</feature>
<evidence type="ECO:0000256" key="1">
    <source>
        <dbReference type="ARBA" id="ARBA00004141"/>
    </source>
</evidence>
<feature type="transmembrane region" description="Helical" evidence="5">
    <location>
        <begin position="163"/>
        <end position="181"/>
    </location>
</feature>
<gene>
    <name evidence="7" type="ORF">SAMN05421540_10645</name>
</gene>
<accession>A0A1H4BHL0</accession>
<evidence type="ECO:0000256" key="3">
    <source>
        <dbReference type="ARBA" id="ARBA00022989"/>
    </source>
</evidence>
<comment type="subcellular location">
    <subcellularLocation>
        <location evidence="1">Membrane</location>
        <topology evidence="1">Multi-pass membrane protein</topology>
    </subcellularLocation>
</comment>
<name>A0A1H4BHL0_9FLAO</name>
<dbReference type="GO" id="GO:0016020">
    <property type="term" value="C:membrane"/>
    <property type="evidence" value="ECO:0007669"/>
    <property type="project" value="UniProtKB-SubCell"/>
</dbReference>
<evidence type="ECO:0000256" key="2">
    <source>
        <dbReference type="ARBA" id="ARBA00022692"/>
    </source>
</evidence>
<dbReference type="GO" id="GO:0030416">
    <property type="term" value="P:methylamine metabolic process"/>
    <property type="evidence" value="ECO:0007669"/>
    <property type="project" value="InterPro"/>
</dbReference>
<dbReference type="Proteomes" id="UP000198820">
    <property type="component" value="Unassembled WGS sequence"/>
</dbReference>
<feature type="transmembrane region" description="Helical" evidence="5">
    <location>
        <begin position="50"/>
        <end position="67"/>
    </location>
</feature>
<dbReference type="EMBL" id="FNQF01000006">
    <property type="protein sequence ID" value="SEA47586.1"/>
    <property type="molecule type" value="Genomic_DNA"/>
</dbReference>
<organism evidence="7 8">
    <name type="scientific">Psychroflexus halocasei</name>
    <dbReference type="NCBI Taxonomy" id="908615"/>
    <lineage>
        <taxon>Bacteria</taxon>
        <taxon>Pseudomonadati</taxon>
        <taxon>Bacteroidota</taxon>
        <taxon>Flavobacteriia</taxon>
        <taxon>Flavobacteriales</taxon>
        <taxon>Flavobacteriaceae</taxon>
        <taxon>Psychroflexus</taxon>
    </lineage>
</organism>
<dbReference type="Pfam" id="PF07291">
    <property type="entry name" value="MauE"/>
    <property type="match status" value="1"/>
</dbReference>
<dbReference type="STRING" id="908615.SAMN05421540_10645"/>
<feature type="transmembrane region" description="Helical" evidence="5">
    <location>
        <begin position="187"/>
        <end position="205"/>
    </location>
</feature>
<keyword evidence="4 5" id="KW-0472">Membrane</keyword>
<feature type="transmembrane region" description="Helical" evidence="5">
    <location>
        <begin position="117"/>
        <end position="134"/>
    </location>
</feature>